<dbReference type="OrthoDB" id="1641593at2"/>
<keyword evidence="2" id="KW-1133">Transmembrane helix</keyword>
<dbReference type="InterPro" id="IPR005543">
    <property type="entry name" value="PASTA_dom"/>
</dbReference>
<evidence type="ECO:0000313" key="4">
    <source>
        <dbReference type="EMBL" id="RST97110.1"/>
    </source>
</evidence>
<reference evidence="4 5" key="1">
    <citation type="submission" date="2017-05" db="EMBL/GenBank/DDBJ databases">
        <title>Vagococcus spp. assemblies.</title>
        <authorList>
            <person name="Gulvik C.A."/>
        </authorList>
    </citation>
    <scope>NUCLEOTIDE SEQUENCE [LARGE SCALE GENOMIC DNA]</scope>
    <source>
        <strain evidence="4 5">NCFB 2777</strain>
    </source>
</reference>
<sequence length="428" mass="47742">MSNFLTSFESKKPEQDPPEKVASSQIKRGEEEVSAKPSRSHRLVEEIEIDRNYQKKKRKFQLKIMALVILLLVVSAFGVYQLTHVTMPDFHQSKLEDVRSWASENRLKIETTGVYDLTVPVNQVVKQPIKKQKKVKKGSTLTFVVSQGADPEEILKLPDFSKLKVGEAEKWLTDNQVEKLKIVNEADSKIAKGTFLKLELKEEELTDSFKRKDSGVIYYSSGKEVLKKDIVVPDFSGKSKADIAAWGKTNEVVMTFKYVANDDVESDLSFAQSVPSKEKVAKQAKITVSLSAGKGIIVPDFSQLTAEEALTQKGVEVTVKQAFNLEVPYGQLIWQSTAAETELTSKDDLGITVTYSAGQPYLKDVVGETEGDLQKIFYDEYTSKGANIGYLVNYVSSEEKPGTVVSMSAYNKYVPLDYTVTINISNGK</sequence>
<feature type="region of interest" description="Disordered" evidence="1">
    <location>
        <begin position="1"/>
        <end position="37"/>
    </location>
</feature>
<dbReference type="PROSITE" id="PS51178">
    <property type="entry name" value="PASTA"/>
    <property type="match status" value="1"/>
</dbReference>
<dbReference type="GeneID" id="98567534"/>
<protein>
    <recommendedName>
        <fullName evidence="3">PASTA domain-containing protein</fullName>
    </recommendedName>
</protein>
<keyword evidence="2" id="KW-0472">Membrane</keyword>
<gene>
    <name evidence="4" type="ORF">CBF35_04065</name>
</gene>
<evidence type="ECO:0000256" key="1">
    <source>
        <dbReference type="SAM" id="MobiDB-lite"/>
    </source>
</evidence>
<dbReference type="RefSeq" id="WP_126778710.1">
    <property type="nucleotide sequence ID" value="NZ_NGJU01000004.1"/>
</dbReference>
<evidence type="ECO:0000256" key="2">
    <source>
        <dbReference type="SAM" id="Phobius"/>
    </source>
</evidence>
<feature type="transmembrane region" description="Helical" evidence="2">
    <location>
        <begin position="64"/>
        <end position="83"/>
    </location>
</feature>
<evidence type="ECO:0000259" key="3">
    <source>
        <dbReference type="PROSITE" id="PS51178"/>
    </source>
</evidence>
<dbReference type="Proteomes" id="UP000287239">
    <property type="component" value="Unassembled WGS sequence"/>
</dbReference>
<evidence type="ECO:0000313" key="5">
    <source>
        <dbReference type="Proteomes" id="UP000287239"/>
    </source>
</evidence>
<dbReference type="EMBL" id="NGJU01000004">
    <property type="protein sequence ID" value="RST97110.1"/>
    <property type="molecule type" value="Genomic_DNA"/>
</dbReference>
<feature type="domain" description="PASTA" evidence="3">
    <location>
        <begin position="81"/>
        <end position="147"/>
    </location>
</feature>
<proteinExistence type="predicted"/>
<organism evidence="4 5">
    <name type="scientific">Vagococcus salmoninarum</name>
    <dbReference type="NCBI Taxonomy" id="2739"/>
    <lineage>
        <taxon>Bacteria</taxon>
        <taxon>Bacillati</taxon>
        <taxon>Bacillota</taxon>
        <taxon>Bacilli</taxon>
        <taxon>Lactobacillales</taxon>
        <taxon>Enterococcaceae</taxon>
        <taxon>Vagococcus</taxon>
    </lineage>
</organism>
<keyword evidence="5" id="KW-1185">Reference proteome</keyword>
<accession>A0A429ZU12</accession>
<dbReference type="Pfam" id="PF03793">
    <property type="entry name" value="PASTA"/>
    <property type="match status" value="1"/>
</dbReference>
<comment type="caution">
    <text evidence="4">The sequence shown here is derived from an EMBL/GenBank/DDBJ whole genome shotgun (WGS) entry which is preliminary data.</text>
</comment>
<keyword evidence="2" id="KW-0812">Transmembrane</keyword>
<dbReference type="Gene3D" id="3.30.10.20">
    <property type="match status" value="3"/>
</dbReference>
<dbReference type="SMART" id="SM00740">
    <property type="entry name" value="PASTA"/>
    <property type="match status" value="4"/>
</dbReference>
<name>A0A429ZU12_9ENTE</name>
<feature type="compositionally biased region" description="Basic and acidic residues" evidence="1">
    <location>
        <begin position="9"/>
        <end position="19"/>
    </location>
</feature>
<dbReference type="AlphaFoldDB" id="A0A429ZU12"/>